<dbReference type="InterPro" id="IPR009057">
    <property type="entry name" value="Homeodomain-like_sf"/>
</dbReference>
<keyword evidence="6" id="KW-1185">Reference proteome</keyword>
<dbReference type="PANTHER" id="PTHR47893:SF1">
    <property type="entry name" value="REGULATORY PROTEIN PCHR"/>
    <property type="match status" value="1"/>
</dbReference>
<dbReference type="SMART" id="SM00342">
    <property type="entry name" value="HTH_ARAC"/>
    <property type="match status" value="1"/>
</dbReference>
<keyword evidence="2 5" id="KW-0238">DNA-binding</keyword>
<evidence type="ECO:0000256" key="2">
    <source>
        <dbReference type="ARBA" id="ARBA00023125"/>
    </source>
</evidence>
<sequence>MDEAGWVFDLPERSLESTYDPDGLARCAEGPFTGLLQREIVRPGIALYRVEGVVSHASQLSALGDAPAGHLVLGAMLAGAGTMTAEGNEDAVWNDDGRFYAVSLAGRKISYRLAAGKPWRAVTLILTPEALEDLAMRDGLPPLPRAVLANGLLPVARMQALGASLARTAAEISRPAYGGTMGGLWREAKALELLTHSLDALAETSQRPETLSPREISRVHEARARLLANLGSPPRLDDLADEVGLSSKRLNSGFRQLFGMTVFDYLLEARLRAARRAIEEGLDMPLKQLAWSLGYRQLSNFVTAYRRRFGVSPGRHRRTRSAD</sequence>
<proteinExistence type="predicted"/>
<keyword evidence="3" id="KW-0804">Transcription</keyword>
<evidence type="ECO:0000259" key="4">
    <source>
        <dbReference type="PROSITE" id="PS01124"/>
    </source>
</evidence>
<organism evidence="5 6">
    <name type="scientific">Chelatococcus caeni</name>
    <dbReference type="NCBI Taxonomy" id="1348468"/>
    <lineage>
        <taxon>Bacteria</taxon>
        <taxon>Pseudomonadati</taxon>
        <taxon>Pseudomonadota</taxon>
        <taxon>Alphaproteobacteria</taxon>
        <taxon>Hyphomicrobiales</taxon>
        <taxon>Chelatococcaceae</taxon>
        <taxon>Chelatococcus</taxon>
    </lineage>
</organism>
<dbReference type="PANTHER" id="PTHR47893">
    <property type="entry name" value="REGULATORY PROTEIN PCHR"/>
    <property type="match status" value="1"/>
</dbReference>
<name>A0A840BWM5_9HYPH</name>
<feature type="domain" description="HTH araC/xylS-type" evidence="4">
    <location>
        <begin position="220"/>
        <end position="319"/>
    </location>
</feature>
<dbReference type="Pfam" id="PF12833">
    <property type="entry name" value="HTH_18"/>
    <property type="match status" value="1"/>
</dbReference>
<dbReference type="RefSeq" id="WP_019404526.1">
    <property type="nucleotide sequence ID" value="NZ_JACIEN010000001.1"/>
</dbReference>
<dbReference type="PROSITE" id="PS00041">
    <property type="entry name" value="HTH_ARAC_FAMILY_1"/>
    <property type="match status" value="1"/>
</dbReference>
<gene>
    <name evidence="5" type="ORF">GGR16_000755</name>
</gene>
<protein>
    <submittedName>
        <fullName evidence="5">AraC-like DNA-binding protein</fullName>
    </submittedName>
</protein>
<dbReference type="Proteomes" id="UP000577362">
    <property type="component" value="Unassembled WGS sequence"/>
</dbReference>
<reference evidence="5 6" key="1">
    <citation type="submission" date="2020-08" db="EMBL/GenBank/DDBJ databases">
        <title>Genomic Encyclopedia of Type Strains, Phase IV (KMG-IV): sequencing the most valuable type-strain genomes for metagenomic binning, comparative biology and taxonomic classification.</title>
        <authorList>
            <person name="Goeker M."/>
        </authorList>
    </citation>
    <scope>NUCLEOTIDE SEQUENCE [LARGE SCALE GENOMIC DNA]</scope>
    <source>
        <strain evidence="5 6">DSM 103737</strain>
    </source>
</reference>
<dbReference type="InterPro" id="IPR018060">
    <property type="entry name" value="HTH_AraC"/>
</dbReference>
<accession>A0A840BWM5</accession>
<evidence type="ECO:0000256" key="1">
    <source>
        <dbReference type="ARBA" id="ARBA00023015"/>
    </source>
</evidence>
<dbReference type="PROSITE" id="PS01124">
    <property type="entry name" value="HTH_ARAC_FAMILY_2"/>
    <property type="match status" value="1"/>
</dbReference>
<dbReference type="EMBL" id="JACIEN010000001">
    <property type="protein sequence ID" value="MBB4015749.1"/>
    <property type="molecule type" value="Genomic_DNA"/>
</dbReference>
<evidence type="ECO:0000256" key="3">
    <source>
        <dbReference type="ARBA" id="ARBA00023163"/>
    </source>
</evidence>
<keyword evidence="1" id="KW-0805">Transcription regulation</keyword>
<dbReference type="GO" id="GO:0003700">
    <property type="term" value="F:DNA-binding transcription factor activity"/>
    <property type="evidence" value="ECO:0007669"/>
    <property type="project" value="InterPro"/>
</dbReference>
<dbReference type="InterPro" id="IPR018062">
    <property type="entry name" value="HTH_AraC-typ_CS"/>
</dbReference>
<evidence type="ECO:0000313" key="5">
    <source>
        <dbReference type="EMBL" id="MBB4015749.1"/>
    </source>
</evidence>
<dbReference type="Gene3D" id="1.10.10.60">
    <property type="entry name" value="Homeodomain-like"/>
    <property type="match status" value="1"/>
</dbReference>
<dbReference type="SUPFAM" id="SSF46689">
    <property type="entry name" value="Homeodomain-like"/>
    <property type="match status" value="2"/>
</dbReference>
<evidence type="ECO:0000313" key="6">
    <source>
        <dbReference type="Proteomes" id="UP000577362"/>
    </source>
</evidence>
<dbReference type="AlphaFoldDB" id="A0A840BWM5"/>
<dbReference type="InterPro" id="IPR053142">
    <property type="entry name" value="PchR_regulatory_protein"/>
</dbReference>
<dbReference type="GO" id="GO:0043565">
    <property type="term" value="F:sequence-specific DNA binding"/>
    <property type="evidence" value="ECO:0007669"/>
    <property type="project" value="InterPro"/>
</dbReference>
<comment type="caution">
    <text evidence="5">The sequence shown here is derived from an EMBL/GenBank/DDBJ whole genome shotgun (WGS) entry which is preliminary data.</text>
</comment>